<feature type="compositionally biased region" description="Low complexity" evidence="1">
    <location>
        <begin position="495"/>
        <end position="513"/>
    </location>
</feature>
<dbReference type="AlphaFoldDB" id="A0A1B6KC46"/>
<keyword evidence="2" id="KW-1133">Transmembrane helix</keyword>
<keyword evidence="2" id="KW-0812">Transmembrane</keyword>
<keyword evidence="3" id="KW-0732">Signal</keyword>
<organism evidence="4">
    <name type="scientific">Graphocephala atropunctata</name>
    <dbReference type="NCBI Taxonomy" id="36148"/>
    <lineage>
        <taxon>Eukaryota</taxon>
        <taxon>Metazoa</taxon>
        <taxon>Ecdysozoa</taxon>
        <taxon>Arthropoda</taxon>
        <taxon>Hexapoda</taxon>
        <taxon>Insecta</taxon>
        <taxon>Pterygota</taxon>
        <taxon>Neoptera</taxon>
        <taxon>Paraneoptera</taxon>
        <taxon>Hemiptera</taxon>
        <taxon>Auchenorrhyncha</taxon>
        <taxon>Membracoidea</taxon>
        <taxon>Cicadellidae</taxon>
        <taxon>Cicadellinae</taxon>
        <taxon>Cicadellini</taxon>
        <taxon>Graphocephala</taxon>
    </lineage>
</organism>
<evidence type="ECO:0000313" key="4">
    <source>
        <dbReference type="EMBL" id="JAT09006.1"/>
    </source>
</evidence>
<accession>A0A1B6KC46</accession>
<feature type="transmembrane region" description="Helical" evidence="2">
    <location>
        <begin position="415"/>
        <end position="440"/>
    </location>
</feature>
<feature type="compositionally biased region" description="Low complexity" evidence="1">
    <location>
        <begin position="218"/>
        <end position="235"/>
    </location>
</feature>
<evidence type="ECO:0000256" key="2">
    <source>
        <dbReference type="SAM" id="Phobius"/>
    </source>
</evidence>
<feature type="compositionally biased region" description="Polar residues" evidence="1">
    <location>
        <begin position="514"/>
        <end position="533"/>
    </location>
</feature>
<proteinExistence type="predicted"/>
<reference evidence="4" key="1">
    <citation type="submission" date="2015-11" db="EMBL/GenBank/DDBJ databases">
        <title>De novo transcriptome assembly of four potential Pierce s Disease insect vectors from Arizona vineyards.</title>
        <authorList>
            <person name="Tassone E.E."/>
        </authorList>
    </citation>
    <scope>NUCLEOTIDE SEQUENCE</scope>
</reference>
<dbReference type="PANTHER" id="PTHR11861">
    <property type="entry name" value="MELANOCYTE PROTEIN PMEL 17-RELATED"/>
    <property type="match status" value="1"/>
</dbReference>
<feature type="chain" id="PRO_5008586446" description="PKD/REJ-like domain-containing protein" evidence="3">
    <location>
        <begin position="18"/>
        <end position="533"/>
    </location>
</feature>
<feature type="region of interest" description="Disordered" evidence="1">
    <location>
        <begin position="485"/>
        <end position="533"/>
    </location>
</feature>
<protein>
    <recommendedName>
        <fullName evidence="6">PKD/REJ-like domain-containing protein</fullName>
    </recommendedName>
</protein>
<evidence type="ECO:0008006" key="6">
    <source>
        <dbReference type="Google" id="ProtNLM"/>
    </source>
</evidence>
<evidence type="ECO:0000256" key="1">
    <source>
        <dbReference type="SAM" id="MobiDB-lite"/>
    </source>
</evidence>
<dbReference type="InterPro" id="IPR045219">
    <property type="entry name" value="PKAT"/>
</dbReference>
<gene>
    <name evidence="4" type="ORF">g.47869</name>
    <name evidence="5" type="ORF">g.47873</name>
</gene>
<dbReference type="EMBL" id="GEBQ01027344">
    <property type="protein sequence ID" value="JAT12633.1"/>
    <property type="molecule type" value="Transcribed_RNA"/>
</dbReference>
<feature type="region of interest" description="Disordered" evidence="1">
    <location>
        <begin position="211"/>
        <end position="235"/>
    </location>
</feature>
<dbReference type="GO" id="GO:0005886">
    <property type="term" value="C:plasma membrane"/>
    <property type="evidence" value="ECO:0007669"/>
    <property type="project" value="TreeGrafter"/>
</dbReference>
<feature type="signal peptide" evidence="3">
    <location>
        <begin position="1"/>
        <end position="17"/>
    </location>
</feature>
<evidence type="ECO:0000256" key="3">
    <source>
        <dbReference type="SAM" id="SignalP"/>
    </source>
</evidence>
<feature type="compositionally biased region" description="Basic and acidic residues" evidence="1">
    <location>
        <begin position="485"/>
        <end position="494"/>
    </location>
</feature>
<dbReference type="PANTHER" id="PTHR11861:SF8">
    <property type="entry name" value="PKD DOMAIN-CONTAINING PROTEIN"/>
    <property type="match status" value="1"/>
</dbReference>
<dbReference type="EMBL" id="GEBQ01030971">
    <property type="protein sequence ID" value="JAT09006.1"/>
    <property type="molecule type" value="Transcribed_RNA"/>
</dbReference>
<keyword evidence="2" id="KW-0472">Membrane</keyword>
<sequence>MLFIGLGFLLIVSSVHGYKISLTSNGPVVVGATITFRAAITDENGHPPYGSYQFKWKDNAIPAHSWMAEGDITVSYWNVTYPKDLYSSGTYEVQVEVARWTIGVFYWPLGSNRLWFELTPLLNGGMNLTQFNQSVEDSYVSSASEVTHQVSFTKPDQQFLDKNATSIQTFWFVDCIYYGATSDLSFRFNYSGASDKTRSVEALVVASFDPLPPPTTTPAPTTTSTTTTVAPPITVSPPTTTTVATTTAVATTTTVAPSNNITALVQPNLKMGTNISEIPTLPYVCLNTSIVPPDPKKTYGYFSTKVDVKAPVNNVMVSGGNSFWLQHGDILNLSVSCNGSSPFLYCFQITEGEYNVTGNETCTHQQLISDCQVTLPRYFHYAGSYTVLIIITNQVSKKITPVGVNIYEVKKHAQLSVIVVPVAFVAIAFTLIVFGTAYYLQSRHRYTIEVADFDFAQASDLEYMTFGQRLRAALNSAFVRTHDKESNVKSDDNQSIKTSESCKSSESTSTASTDIVTPTISHISGNELQSTGQ</sequence>
<evidence type="ECO:0000313" key="5">
    <source>
        <dbReference type="EMBL" id="JAT12633.1"/>
    </source>
</evidence>
<name>A0A1B6KC46_9HEMI</name>